<dbReference type="InterPro" id="IPR057667">
    <property type="entry name" value="HTH_SB"/>
</dbReference>
<keyword evidence="1" id="KW-0472">Membrane</keyword>
<dbReference type="GeneTree" id="ENSGT01150000287007"/>
<proteinExistence type="predicted"/>
<evidence type="ECO:0000259" key="3">
    <source>
        <dbReference type="Pfam" id="PF25787"/>
    </source>
</evidence>
<dbReference type="GO" id="GO:0015074">
    <property type="term" value="P:DNA integration"/>
    <property type="evidence" value="ECO:0007669"/>
    <property type="project" value="InterPro"/>
</dbReference>
<dbReference type="PANTHER" id="PTHR23022">
    <property type="entry name" value="TRANSPOSABLE ELEMENT-RELATED"/>
    <property type="match status" value="1"/>
</dbReference>
<dbReference type="Pfam" id="PF01498">
    <property type="entry name" value="HTH_Tnp_Tc3_2"/>
    <property type="match status" value="1"/>
</dbReference>
<evidence type="ECO:0000313" key="4">
    <source>
        <dbReference type="Ensembl" id="ENSSLUP00000031543.1"/>
    </source>
</evidence>
<feature type="domain" description="Sleeping Beauty transposase HTH" evidence="3">
    <location>
        <begin position="3"/>
        <end position="52"/>
    </location>
</feature>
<dbReference type="Pfam" id="PF25787">
    <property type="entry name" value="HTH_SB"/>
    <property type="match status" value="1"/>
</dbReference>
<dbReference type="InterPro" id="IPR036397">
    <property type="entry name" value="RNaseH_sf"/>
</dbReference>
<name>A0A8C9YXP1_SANLU</name>
<dbReference type="GO" id="GO:0003677">
    <property type="term" value="F:DNA binding"/>
    <property type="evidence" value="ECO:0007669"/>
    <property type="project" value="InterPro"/>
</dbReference>
<dbReference type="InterPro" id="IPR009057">
    <property type="entry name" value="Homeodomain-like_sf"/>
</dbReference>
<evidence type="ECO:0000256" key="1">
    <source>
        <dbReference type="SAM" id="Phobius"/>
    </source>
</evidence>
<dbReference type="SUPFAM" id="SSF46689">
    <property type="entry name" value="Homeodomain-like"/>
    <property type="match status" value="1"/>
</dbReference>
<protein>
    <recommendedName>
        <fullName evidence="6">Transposase Tc1-like domain-containing protein</fullName>
    </recommendedName>
</protein>
<dbReference type="Gene3D" id="3.30.420.10">
    <property type="entry name" value="Ribonuclease H-like superfamily/Ribonuclease H"/>
    <property type="match status" value="1"/>
</dbReference>
<dbReference type="InterPro" id="IPR052338">
    <property type="entry name" value="Transposase_5"/>
</dbReference>
<organism evidence="4 5">
    <name type="scientific">Sander lucioperca</name>
    <name type="common">Pike-perch</name>
    <name type="synonym">Perca lucioperca</name>
    <dbReference type="NCBI Taxonomy" id="283035"/>
    <lineage>
        <taxon>Eukaryota</taxon>
        <taxon>Metazoa</taxon>
        <taxon>Chordata</taxon>
        <taxon>Craniata</taxon>
        <taxon>Vertebrata</taxon>
        <taxon>Euteleostomi</taxon>
        <taxon>Actinopterygii</taxon>
        <taxon>Neopterygii</taxon>
        <taxon>Teleostei</taxon>
        <taxon>Neoteleostei</taxon>
        <taxon>Acanthomorphata</taxon>
        <taxon>Eupercaria</taxon>
        <taxon>Perciformes</taxon>
        <taxon>Percoidei</taxon>
        <taxon>Percidae</taxon>
        <taxon>Luciopercinae</taxon>
        <taxon>Sander</taxon>
    </lineage>
</organism>
<dbReference type="Ensembl" id="ENSSLUT00000032551.1">
    <property type="protein sequence ID" value="ENSSLUP00000031543.1"/>
    <property type="gene ID" value="ENSSLUG00000014104.1"/>
</dbReference>
<dbReference type="PANTHER" id="PTHR23022:SF135">
    <property type="entry name" value="SI:DKEY-77F5.3"/>
    <property type="match status" value="1"/>
</dbReference>
<keyword evidence="1" id="KW-1133">Transmembrane helix</keyword>
<evidence type="ECO:0000313" key="5">
    <source>
        <dbReference type="Proteomes" id="UP000694568"/>
    </source>
</evidence>
<accession>A0A8C9YXP1</accession>
<reference evidence="4" key="1">
    <citation type="submission" date="2025-08" db="UniProtKB">
        <authorList>
            <consortium name="Ensembl"/>
        </authorList>
    </citation>
    <scope>IDENTIFICATION</scope>
</reference>
<keyword evidence="5" id="KW-1185">Reference proteome</keyword>
<dbReference type="Gene3D" id="1.10.10.10">
    <property type="entry name" value="Winged helix-like DNA-binding domain superfamily/Winged helix DNA-binding domain"/>
    <property type="match status" value="1"/>
</dbReference>
<dbReference type="InterPro" id="IPR002492">
    <property type="entry name" value="Transposase_Tc1-like"/>
</dbReference>
<reference evidence="4" key="2">
    <citation type="submission" date="2025-09" db="UniProtKB">
        <authorList>
            <consortium name="Ensembl"/>
        </authorList>
    </citation>
    <scope>IDENTIFICATION</scope>
</reference>
<dbReference type="Proteomes" id="UP000694568">
    <property type="component" value="Unplaced"/>
</dbReference>
<dbReference type="AlphaFoldDB" id="A0A8C9YXP1"/>
<evidence type="ECO:0000259" key="2">
    <source>
        <dbReference type="Pfam" id="PF01498"/>
    </source>
</evidence>
<dbReference type="GO" id="GO:0006313">
    <property type="term" value="P:DNA transposition"/>
    <property type="evidence" value="ECO:0007669"/>
    <property type="project" value="InterPro"/>
</dbReference>
<feature type="domain" description="Transposase Tc1-like" evidence="2">
    <location>
        <begin position="80"/>
        <end position="126"/>
    </location>
</feature>
<feature type="transmembrane region" description="Helical" evidence="1">
    <location>
        <begin position="205"/>
        <end position="224"/>
    </location>
</feature>
<dbReference type="InterPro" id="IPR036388">
    <property type="entry name" value="WH-like_DNA-bd_sf"/>
</dbReference>
<evidence type="ECO:0008006" key="6">
    <source>
        <dbReference type="Google" id="ProtNLM"/>
    </source>
</evidence>
<sequence>MGGKALSKDLRDKVVDRHKSGDGYKKIAKALSVPRSTVKSIIKKWKVFGTTQSLPGSGRCSKLDERARRKLVREATKRPTSGHCVHVTTISQILHKCSLYGRVARKKPLLKKGHMQSRLSFAKTHLEDSKATWKKVLWSDETKIEIFGLNAKRYVWRKSNTAHHPNSTIPTVKHGGGNIMLWGCFSAAGTGALVRIEGKMDGAKLIMFFYFLFFSDMLVLYLSLGCYKLH</sequence>
<keyword evidence="1" id="KW-0812">Transmembrane</keyword>